<dbReference type="GO" id="GO:0004736">
    <property type="term" value="F:pyruvate carboxylase activity"/>
    <property type="evidence" value="ECO:0007669"/>
    <property type="project" value="UniProtKB-EC"/>
</dbReference>
<dbReference type="SUPFAM" id="SSF56059">
    <property type="entry name" value="Glutathione synthetase ATP-binding domain-like"/>
    <property type="match status" value="1"/>
</dbReference>
<keyword evidence="3 8" id="KW-0436">Ligase</keyword>
<feature type="binding site" evidence="11">
    <location>
        <position position="738"/>
    </location>
    <ligand>
        <name>Mn(2+)</name>
        <dbReference type="ChEBI" id="CHEBI:29035"/>
    </ligand>
</feature>
<dbReference type="InterPro" id="IPR000089">
    <property type="entry name" value="Biotin_lipoyl"/>
</dbReference>
<dbReference type="FunFam" id="3.20.20.70:FF:000033">
    <property type="entry name" value="Pyruvate carboxylase"/>
    <property type="match status" value="1"/>
</dbReference>
<gene>
    <name evidence="17" type="ORF">DCMF_24450</name>
</gene>
<dbReference type="GO" id="GO:0005737">
    <property type="term" value="C:cytoplasm"/>
    <property type="evidence" value="ECO:0007669"/>
    <property type="project" value="TreeGrafter"/>
</dbReference>
<evidence type="ECO:0000256" key="11">
    <source>
        <dbReference type="PIRSR" id="PIRSR001594-3"/>
    </source>
</evidence>
<evidence type="ECO:0000256" key="12">
    <source>
        <dbReference type="PIRSR" id="PIRSR001594-4"/>
    </source>
</evidence>
<dbReference type="InterPro" id="IPR005930">
    <property type="entry name" value="Pyruv_COase"/>
</dbReference>
<feature type="binding site" evidence="10">
    <location>
        <position position="612"/>
    </location>
    <ligand>
        <name>substrate</name>
    </ligand>
</feature>
<dbReference type="InterPro" id="IPR013785">
    <property type="entry name" value="Aldolase_TIM"/>
</dbReference>
<keyword evidence="17" id="KW-0670">Pyruvate</keyword>
<dbReference type="PROSITE" id="PS50979">
    <property type="entry name" value="BC"/>
    <property type="match status" value="1"/>
</dbReference>
<evidence type="ECO:0000259" key="16">
    <source>
        <dbReference type="PROSITE" id="PS50991"/>
    </source>
</evidence>
<dbReference type="Gene3D" id="3.10.600.10">
    <property type="entry name" value="pyruvate carboxylase f1077a mutant domain"/>
    <property type="match status" value="1"/>
</dbReference>
<reference evidence="17 18" key="1">
    <citation type="submission" date="2016-10" db="EMBL/GenBank/DDBJ databases">
        <title>Complete Genome Sequence of Peptococcaceae strain DCMF.</title>
        <authorList>
            <person name="Edwards R.J."/>
            <person name="Holland S.I."/>
            <person name="Deshpande N.P."/>
            <person name="Wong Y.K."/>
            <person name="Ertan H."/>
            <person name="Manefield M."/>
            <person name="Russell T.L."/>
            <person name="Lee M.J."/>
        </authorList>
    </citation>
    <scope>NUCLEOTIDE SEQUENCE [LARGE SCALE GENOMIC DNA]</scope>
    <source>
        <strain evidence="17 18">DCMF</strain>
    </source>
</reference>
<evidence type="ECO:0000256" key="8">
    <source>
        <dbReference type="PIRNR" id="PIRNR001594"/>
    </source>
</evidence>
<dbReference type="OrthoDB" id="9807469at2"/>
<dbReference type="GO" id="GO:0046872">
    <property type="term" value="F:metal ion binding"/>
    <property type="evidence" value="ECO:0007669"/>
    <property type="project" value="UniProtKB-KW"/>
</dbReference>
<feature type="modified residue" description="N6-carboxylysine" evidence="12">
    <location>
        <position position="709"/>
    </location>
</feature>
<comment type="cofactor">
    <cofactor evidence="1 8">
        <name>biotin</name>
        <dbReference type="ChEBI" id="CHEBI:57586"/>
    </cofactor>
</comment>
<dbReference type="Pfam" id="PF00289">
    <property type="entry name" value="Biotin_carb_N"/>
    <property type="match status" value="1"/>
</dbReference>
<feature type="domain" description="ATP-grasp" evidence="14">
    <location>
        <begin position="126"/>
        <end position="323"/>
    </location>
</feature>
<evidence type="ECO:0000256" key="2">
    <source>
        <dbReference type="ARBA" id="ARBA00013057"/>
    </source>
</evidence>
<dbReference type="InterPro" id="IPR000891">
    <property type="entry name" value="PYR_CT"/>
</dbReference>
<evidence type="ECO:0000256" key="7">
    <source>
        <dbReference type="ARBA" id="ARBA00023267"/>
    </source>
</evidence>
<dbReference type="PANTHER" id="PTHR43778">
    <property type="entry name" value="PYRUVATE CARBOXYLASE"/>
    <property type="match status" value="1"/>
</dbReference>
<dbReference type="GO" id="GO:0005524">
    <property type="term" value="F:ATP binding"/>
    <property type="evidence" value="ECO:0007669"/>
    <property type="project" value="UniProtKB-UniRule"/>
</dbReference>
<dbReference type="SUPFAM" id="SSF89000">
    <property type="entry name" value="post-HMGL domain-like"/>
    <property type="match status" value="1"/>
</dbReference>
<dbReference type="Pfam" id="PF00364">
    <property type="entry name" value="Biotin_lipoyl"/>
    <property type="match status" value="1"/>
</dbReference>
<feature type="modified residue" description="N6-biotinyllysine" evidence="12">
    <location>
        <position position="1112"/>
    </location>
</feature>
<evidence type="ECO:0000313" key="17">
    <source>
        <dbReference type="EMBL" id="ATW27483.1"/>
    </source>
</evidence>
<evidence type="ECO:0000259" key="13">
    <source>
        <dbReference type="PROSITE" id="PS50968"/>
    </source>
</evidence>
<evidence type="ECO:0000256" key="4">
    <source>
        <dbReference type="ARBA" id="ARBA00022723"/>
    </source>
</evidence>
<evidence type="ECO:0000313" key="18">
    <source>
        <dbReference type="Proteomes" id="UP000323521"/>
    </source>
</evidence>
<dbReference type="Gene3D" id="3.20.20.70">
    <property type="entry name" value="Aldolase class I"/>
    <property type="match status" value="1"/>
</dbReference>
<evidence type="ECO:0000259" key="15">
    <source>
        <dbReference type="PROSITE" id="PS50979"/>
    </source>
</evidence>
<feature type="binding site" evidence="10">
    <location>
        <position position="206"/>
    </location>
    <ligand>
        <name>ATP</name>
        <dbReference type="ChEBI" id="CHEBI:30616"/>
    </ligand>
</feature>
<keyword evidence="5 8" id="KW-0547">Nucleotide-binding</keyword>
<feature type="domain" description="Pyruvate carboxyltransferase" evidence="16">
    <location>
        <begin position="531"/>
        <end position="799"/>
    </location>
</feature>
<feature type="binding site" evidence="10">
    <location>
        <position position="873"/>
    </location>
    <ligand>
        <name>substrate</name>
    </ligand>
</feature>
<keyword evidence="7 8" id="KW-0092">Biotin</keyword>
<dbReference type="Pfam" id="PF02785">
    <property type="entry name" value="Biotin_carb_C"/>
    <property type="match status" value="1"/>
</dbReference>
<keyword evidence="4 11" id="KW-0479">Metal-binding</keyword>
<feature type="domain" description="Biotin carboxylation" evidence="15">
    <location>
        <begin position="6"/>
        <end position="459"/>
    </location>
</feature>
<dbReference type="EMBL" id="CP017634">
    <property type="protein sequence ID" value="ATW27483.1"/>
    <property type="molecule type" value="Genomic_DNA"/>
</dbReference>
<dbReference type="PROSITE" id="PS00866">
    <property type="entry name" value="CPSASE_1"/>
    <property type="match status" value="1"/>
</dbReference>
<dbReference type="InterPro" id="IPR011764">
    <property type="entry name" value="Biotin_carboxylation_dom"/>
</dbReference>
<accession>A0A3G1KY91</accession>
<dbReference type="NCBIfam" id="NF006761">
    <property type="entry name" value="PRK09282.1"/>
    <property type="match status" value="1"/>
</dbReference>
<dbReference type="PROSITE" id="PS50968">
    <property type="entry name" value="BIOTINYL_LIPOYL"/>
    <property type="match status" value="1"/>
</dbReference>
<protein>
    <recommendedName>
        <fullName evidence="2 8">Pyruvate carboxylase</fullName>
        <ecNumber evidence="2 8">6.4.1.1</ecNumber>
    </recommendedName>
</protein>
<dbReference type="GO" id="GO:0006094">
    <property type="term" value="P:gluconeogenesis"/>
    <property type="evidence" value="ECO:0007669"/>
    <property type="project" value="InterPro"/>
</dbReference>
<name>A0A3G1KY91_FORW1</name>
<dbReference type="InterPro" id="IPR011053">
    <property type="entry name" value="Single_hybrid_motif"/>
</dbReference>
<dbReference type="FunFam" id="3.40.50.20:FF:000010">
    <property type="entry name" value="Propionyl-CoA carboxylase subunit alpha"/>
    <property type="match status" value="1"/>
</dbReference>
<dbReference type="CDD" id="cd06850">
    <property type="entry name" value="biotinyl_domain"/>
    <property type="match status" value="1"/>
</dbReference>
<dbReference type="FunFam" id="3.30.1490.20:FF:000018">
    <property type="entry name" value="Biotin carboxylase"/>
    <property type="match status" value="1"/>
</dbReference>
<dbReference type="SUPFAM" id="SSF51569">
    <property type="entry name" value="Aldolase"/>
    <property type="match status" value="1"/>
</dbReference>
<dbReference type="PIRSF" id="PIRSF001594">
    <property type="entry name" value="Pyruv_carbox"/>
    <property type="match status" value="1"/>
</dbReference>
<dbReference type="PROSITE" id="PS00867">
    <property type="entry name" value="CPSASE_2"/>
    <property type="match status" value="1"/>
</dbReference>
<dbReference type="InterPro" id="IPR005482">
    <property type="entry name" value="Biotin_COase_C"/>
</dbReference>
<dbReference type="FunFam" id="2.40.50.100:FF:000003">
    <property type="entry name" value="Acetyl-CoA carboxylase biotin carboxyl carrier protein"/>
    <property type="match status" value="1"/>
</dbReference>
<dbReference type="SUPFAM" id="SSF51246">
    <property type="entry name" value="Rudiment single hybrid motif"/>
    <property type="match status" value="1"/>
</dbReference>
<dbReference type="InterPro" id="IPR011761">
    <property type="entry name" value="ATP-grasp"/>
</dbReference>
<evidence type="ECO:0000256" key="5">
    <source>
        <dbReference type="ARBA" id="ARBA00022741"/>
    </source>
</evidence>
<evidence type="ECO:0000256" key="9">
    <source>
        <dbReference type="PIRSR" id="PIRSR001594-1"/>
    </source>
</evidence>
<dbReference type="PROSITE" id="PS50975">
    <property type="entry name" value="ATP_GRASP"/>
    <property type="match status" value="1"/>
</dbReference>
<dbReference type="InterPro" id="IPR003379">
    <property type="entry name" value="Carboxylase_cons_dom"/>
</dbReference>
<dbReference type="Gene3D" id="3.30.470.20">
    <property type="entry name" value="ATP-grasp fold, B domain"/>
    <property type="match status" value="1"/>
</dbReference>
<dbReference type="NCBIfam" id="NF009554">
    <property type="entry name" value="PRK12999.1"/>
    <property type="match status" value="1"/>
</dbReference>
<dbReference type="KEGG" id="fwa:DCMF_24450"/>
<dbReference type="SMART" id="SM00878">
    <property type="entry name" value="Biotin_carb_C"/>
    <property type="match status" value="1"/>
</dbReference>
<evidence type="ECO:0000256" key="3">
    <source>
        <dbReference type="ARBA" id="ARBA00022598"/>
    </source>
</evidence>
<evidence type="ECO:0000259" key="14">
    <source>
        <dbReference type="PROSITE" id="PS50975"/>
    </source>
</evidence>
<dbReference type="PROSITE" id="PS50991">
    <property type="entry name" value="PYR_CT"/>
    <property type="match status" value="1"/>
</dbReference>
<dbReference type="InterPro" id="IPR005481">
    <property type="entry name" value="BC-like_N"/>
</dbReference>
<keyword evidence="18" id="KW-1185">Reference proteome</keyword>
<feature type="active site" evidence="9">
    <location>
        <position position="298"/>
    </location>
</feature>
<feature type="binding site" evidence="10">
    <location>
        <position position="241"/>
    </location>
    <ligand>
        <name>ATP</name>
        <dbReference type="ChEBI" id="CHEBI:30616"/>
    </ligand>
</feature>
<proteinExistence type="predicted"/>
<evidence type="ECO:0000256" key="1">
    <source>
        <dbReference type="ARBA" id="ARBA00001953"/>
    </source>
</evidence>
<dbReference type="SUPFAM" id="SSF51230">
    <property type="entry name" value="Single hybrid motif"/>
    <property type="match status" value="1"/>
</dbReference>
<dbReference type="SUPFAM" id="SSF52440">
    <property type="entry name" value="PreATP-grasp domain"/>
    <property type="match status" value="1"/>
</dbReference>
<comment type="function">
    <text evidence="8">Catalyzes a 2-step reaction, involving the ATP-dependent carboxylation of the covalently attached biotin in the first step and the transfer of the carboxyl group to pyruvate in the second.</text>
</comment>
<dbReference type="Pfam" id="PF02786">
    <property type="entry name" value="CPSase_L_D2"/>
    <property type="match status" value="1"/>
</dbReference>
<dbReference type="NCBIfam" id="TIGR01235">
    <property type="entry name" value="pyruv_carbox"/>
    <property type="match status" value="1"/>
</dbReference>
<sequence>MGLIKRLKRVLVANRGEIAIRVFRACTELGIRTVAIYSNEDKCSLFRTKADESYLIGKNKGPIQAYLGIDEIIHLALKKGVDAIHPGYGFLAENPEFSRKCEEAGMEFIGPTHLMMDRLGDKIKSKLLAKEVGVPTIPGIERPIGSEAEAKEFARYCGYPVMLKAAAGGGGRGMRIVKNEAELMEAFHSAKNEAKSAFGIDDIFIEKYLKQPKHIEVQVLGDKYGHVVHLYERDCSIQRRHQKVIEFTPAFSLSEEKRAVICAAALKIARAVNYRSAGTVEFLVDIYGNHYFIEMNPRIQVEHTVTEMVTGFDIVQSQLLIAQGYALHAPEIGISSQDQIQPRGYAIQCRVTTEDPSNHFAPSIGKIDVYRTGSGFGIRLDGAEGYTDAKISPYYDSLLVKVTSQSRTFEDAIRKSIRALREVTVRGVKTNVAFLINVLNHEKFLQGTCDTGFINNHPELFDIKTKADKELKVLKFLGEIIVNETRGLKREFNVPVVPKVEQPNRLRGTKQILEEMGPEGVVAWIKSQHKLLLTDNTMRDAHQSLMATRLRTRDMIKIAKATSVLAQDLFSLEMWGGATFDVAYRFLKESPWDRLEELRRRIPNILFQMLLRGANGVGYKNYPDNVIRAFIRESAASGIDVFRIFDSLNWLKGMEIAVDEVLKSGKIAEACICYTGDILDTTKDKYSLHYYVNKATEIEKMGAHILGIKDMSALLKPYAAEKLIRALKEEISLPVHLHTHDTSGNGVATVLMAAEAGVDIVDTAFNSMSGLTSQPALNSIVAALKNTVRDTGMDTHDIQLLSDYWEDVRPVYSQFESELKSCTAEIYAHEMPGGQYSNIRSQAESFGLGHHFHDIKKMYKTVNDMVGDIVKVTPSSKMVGDLAIFMVKNQLTPENIYEKGKDLSFPDSVVDYFRGMMGQPEGGFPEKLQKLVLKGEKPITCRPGEILEPEDFDKIEKYLQEKYQKEPSKKEILSYALYPKVYEEYLHAREKYGDVTRMGSDIFFHGLSEGEICEIEIAEGKTLIIRLLEIGKLDSEGCRPLIFEINGNRREIRIKDKACTVNNSEAGFTKMADPSNPLEIGASIPGSVLKILVAEGDEVKEHQGLLIIEAMKMETNVSAPGAGVIGSIFVKQGQHVNTGELLIKLK</sequence>
<dbReference type="InterPro" id="IPR055268">
    <property type="entry name" value="PCB-like"/>
</dbReference>
<feature type="domain" description="Lipoyl-binding" evidence="13">
    <location>
        <begin position="1068"/>
        <end position="1146"/>
    </location>
</feature>
<dbReference type="Pfam" id="PF02436">
    <property type="entry name" value="PYC_OADA"/>
    <property type="match status" value="1"/>
</dbReference>
<keyword evidence="6 8" id="KW-0067">ATP-binding</keyword>
<dbReference type="Proteomes" id="UP000323521">
    <property type="component" value="Chromosome"/>
</dbReference>
<dbReference type="Gene3D" id="2.40.50.100">
    <property type="match status" value="1"/>
</dbReference>
<feature type="binding site" description="via carbamate group" evidence="11">
    <location>
        <position position="709"/>
    </location>
    <ligand>
        <name>Mn(2+)</name>
        <dbReference type="ChEBI" id="CHEBI:29035"/>
    </ligand>
</feature>
<dbReference type="InterPro" id="IPR011054">
    <property type="entry name" value="Rudment_hybrid_motif"/>
</dbReference>
<dbReference type="EC" id="6.4.1.1" evidence="2 8"/>
<evidence type="ECO:0000256" key="6">
    <source>
        <dbReference type="ARBA" id="ARBA00022840"/>
    </source>
</evidence>
<dbReference type="FunFam" id="3.30.470.20:FF:000012">
    <property type="entry name" value="Pyruvate carboxylase"/>
    <property type="match status" value="1"/>
</dbReference>
<feature type="binding site" evidence="11">
    <location>
        <position position="540"/>
    </location>
    <ligand>
        <name>Mn(2+)</name>
        <dbReference type="ChEBI" id="CHEBI:29035"/>
    </ligand>
</feature>
<evidence type="ECO:0000256" key="10">
    <source>
        <dbReference type="PIRSR" id="PIRSR001594-2"/>
    </source>
</evidence>
<dbReference type="Pfam" id="PF00682">
    <property type="entry name" value="HMGL-like"/>
    <property type="match status" value="1"/>
</dbReference>
<dbReference type="PANTHER" id="PTHR43778:SF2">
    <property type="entry name" value="PYRUVATE CARBOXYLASE, MITOCHONDRIAL"/>
    <property type="match status" value="1"/>
</dbReference>
<dbReference type="InterPro" id="IPR016185">
    <property type="entry name" value="PreATP-grasp_dom_sf"/>
</dbReference>
<dbReference type="InterPro" id="IPR005479">
    <property type="entry name" value="CPAse_ATP-bd"/>
</dbReference>
<feature type="binding site" evidence="11">
    <location>
        <position position="740"/>
    </location>
    <ligand>
        <name>Mn(2+)</name>
        <dbReference type="ChEBI" id="CHEBI:29035"/>
    </ligand>
</feature>
<dbReference type="CDD" id="cd07937">
    <property type="entry name" value="DRE_TIM_PC_TC_5S"/>
    <property type="match status" value="1"/>
</dbReference>
<dbReference type="AlphaFoldDB" id="A0A3G1KY91"/>
<organism evidence="17 18">
    <name type="scientific">Formimonas warabiya</name>
    <dbReference type="NCBI Taxonomy" id="1761012"/>
    <lineage>
        <taxon>Bacteria</taxon>
        <taxon>Bacillati</taxon>
        <taxon>Bacillota</taxon>
        <taxon>Clostridia</taxon>
        <taxon>Eubacteriales</taxon>
        <taxon>Peptococcaceae</taxon>
        <taxon>Candidatus Formimonas</taxon>
    </lineage>
</organism>
<comment type="catalytic activity">
    <reaction evidence="8">
        <text>hydrogencarbonate + pyruvate + ATP = oxaloacetate + ADP + phosphate + H(+)</text>
        <dbReference type="Rhea" id="RHEA:20844"/>
        <dbReference type="ChEBI" id="CHEBI:15361"/>
        <dbReference type="ChEBI" id="CHEBI:15378"/>
        <dbReference type="ChEBI" id="CHEBI:16452"/>
        <dbReference type="ChEBI" id="CHEBI:17544"/>
        <dbReference type="ChEBI" id="CHEBI:30616"/>
        <dbReference type="ChEBI" id="CHEBI:43474"/>
        <dbReference type="ChEBI" id="CHEBI:456216"/>
        <dbReference type="EC" id="6.4.1.1"/>
    </reaction>
</comment>
<feature type="binding site" evidence="10">
    <location>
        <position position="122"/>
    </location>
    <ligand>
        <name>ATP</name>
        <dbReference type="ChEBI" id="CHEBI:30616"/>
    </ligand>
</feature>